<dbReference type="RefSeq" id="WP_381183912.1">
    <property type="nucleotide sequence ID" value="NZ_JBHSFK010000041.1"/>
</dbReference>
<keyword evidence="5" id="KW-1185">Reference proteome</keyword>
<comment type="caution">
    <text evidence="4">The sequence shown here is derived from an EMBL/GenBank/DDBJ whole genome shotgun (WGS) entry which is preliminary data.</text>
</comment>
<feature type="domain" description="OmpR/PhoB-type" evidence="3">
    <location>
        <begin position="1"/>
        <end position="30"/>
    </location>
</feature>
<dbReference type="Proteomes" id="UP001595839">
    <property type="component" value="Unassembled WGS sequence"/>
</dbReference>
<evidence type="ECO:0000313" key="5">
    <source>
        <dbReference type="Proteomes" id="UP001595839"/>
    </source>
</evidence>
<feature type="DNA-binding region" description="OmpR/PhoB-type" evidence="2">
    <location>
        <begin position="1"/>
        <end position="30"/>
    </location>
</feature>
<dbReference type="EMBL" id="JBHSFK010000041">
    <property type="protein sequence ID" value="MFC4506208.1"/>
    <property type="molecule type" value="Genomic_DNA"/>
</dbReference>
<keyword evidence="1 2" id="KW-0238">DNA-binding</keyword>
<dbReference type="InterPro" id="IPR001867">
    <property type="entry name" value="OmpR/PhoB-type_DNA-bd"/>
</dbReference>
<evidence type="ECO:0000259" key="3">
    <source>
        <dbReference type="PROSITE" id="PS51755"/>
    </source>
</evidence>
<accession>A0ABV9B5D2</accession>
<protein>
    <recommendedName>
        <fullName evidence="3">OmpR/PhoB-type domain-containing protein</fullName>
    </recommendedName>
</protein>
<evidence type="ECO:0000256" key="1">
    <source>
        <dbReference type="ARBA" id="ARBA00023125"/>
    </source>
</evidence>
<proteinExistence type="predicted"/>
<reference evidence="5" key="1">
    <citation type="journal article" date="2019" name="Int. J. Syst. Evol. Microbiol.">
        <title>The Global Catalogue of Microorganisms (GCM) 10K type strain sequencing project: providing services to taxonomists for standard genome sequencing and annotation.</title>
        <authorList>
            <consortium name="The Broad Institute Genomics Platform"/>
            <consortium name="The Broad Institute Genome Sequencing Center for Infectious Disease"/>
            <person name="Wu L."/>
            <person name="Ma J."/>
        </authorList>
    </citation>
    <scope>NUCLEOTIDE SEQUENCE [LARGE SCALE GENOMIC DNA]</scope>
    <source>
        <strain evidence="5">CGMCC 4.7177</strain>
    </source>
</reference>
<gene>
    <name evidence="4" type="ORF">ACFPIH_43355</name>
</gene>
<evidence type="ECO:0000313" key="4">
    <source>
        <dbReference type="EMBL" id="MFC4506208.1"/>
    </source>
</evidence>
<evidence type="ECO:0000256" key="2">
    <source>
        <dbReference type="PROSITE-ProRule" id="PRU01091"/>
    </source>
</evidence>
<dbReference type="PROSITE" id="PS51755">
    <property type="entry name" value="OMPR_PHOB"/>
    <property type="match status" value="1"/>
</dbReference>
<sequence>MDAHVACLRRKLGDAGWITTTRGVGFRLTEPPGTGDSPPGAGGCLVACCSATRALPCSCWPASSSPSVGSTAAAYGEVSGYTFASVQPEGAPTGRG</sequence>
<organism evidence="4 5">
    <name type="scientific">Streptomyces vulcanius</name>
    <dbReference type="NCBI Taxonomy" id="1441876"/>
    <lineage>
        <taxon>Bacteria</taxon>
        <taxon>Bacillati</taxon>
        <taxon>Actinomycetota</taxon>
        <taxon>Actinomycetes</taxon>
        <taxon>Kitasatosporales</taxon>
        <taxon>Streptomycetaceae</taxon>
        <taxon>Streptomyces</taxon>
    </lineage>
</organism>
<name>A0ABV9B5D2_9ACTN</name>